<keyword evidence="8" id="KW-0902">Two-component regulatory system</keyword>
<dbReference type="Pfam" id="PF02518">
    <property type="entry name" value="HATPase_c"/>
    <property type="match status" value="1"/>
</dbReference>
<sequence length="494" mass="56024">MSIKKEKRKILENYIKERLSRYNPLFASDSDAIYIMDLDGYFIPLNPACSLLFGYNEEQFSQMTYMKIVALDHLDRALSYFYKSLEGKLQNFDCQINHKSGEILDVNITIYPIVINDEIVGVYGVAKDITEIKRKRKVISDEIRQREEIYREIVEHSPDAVIISGKDNILFANDTAVKLFGVSTKADLIGKTVLDFIHPSYIEVVKNRIKEVENGKPVDFFEQILIRNDGSSFDAEVKAIPTIFQHEPARHIIVRDITERKKTQQLLLQSEKLSVAGQLAAGIAHEIRNPLTAIKGFLQLLEANSDSNLSYLEIIKSEMSRIELILSELLILARPQELKFKQTDFSKILEHVKALIDTQAIMTNIKINIYYLSDIPPVRCDENHLKQVFINLLKNSIEAMPDGGEININVETDGGKQLKVTFIDEGCGIPQEHLDRIGQPFFSTKDGGTGLGLMISKQIIENHNGSFQIHSNQKGTIIEVTLPIDENCGEGEQR</sequence>
<organism evidence="12 13">
    <name type="scientific">Neobacillus paridis</name>
    <dbReference type="NCBI Taxonomy" id="2803862"/>
    <lineage>
        <taxon>Bacteria</taxon>
        <taxon>Bacillati</taxon>
        <taxon>Bacillota</taxon>
        <taxon>Bacilli</taxon>
        <taxon>Bacillales</taxon>
        <taxon>Bacillaceae</taxon>
        <taxon>Neobacillus</taxon>
    </lineage>
</organism>
<keyword evidence="5" id="KW-0547">Nucleotide-binding</keyword>
<evidence type="ECO:0000256" key="3">
    <source>
        <dbReference type="ARBA" id="ARBA00022553"/>
    </source>
</evidence>
<dbReference type="EC" id="2.7.13.3" evidence="2"/>
<keyword evidence="3" id="KW-0597">Phosphoprotein</keyword>
<keyword evidence="13" id="KW-1185">Reference proteome</keyword>
<dbReference type="SMART" id="SM00091">
    <property type="entry name" value="PAS"/>
    <property type="match status" value="2"/>
</dbReference>
<dbReference type="Gene3D" id="1.10.287.130">
    <property type="match status" value="1"/>
</dbReference>
<evidence type="ECO:0000256" key="7">
    <source>
        <dbReference type="ARBA" id="ARBA00022840"/>
    </source>
</evidence>
<dbReference type="Gene3D" id="3.30.565.10">
    <property type="entry name" value="Histidine kinase-like ATPase, C-terminal domain"/>
    <property type="match status" value="1"/>
</dbReference>
<dbReference type="SMART" id="SM00388">
    <property type="entry name" value="HisKA"/>
    <property type="match status" value="1"/>
</dbReference>
<dbReference type="PRINTS" id="PR00344">
    <property type="entry name" value="BCTRLSENSOR"/>
</dbReference>
<dbReference type="NCBIfam" id="TIGR00229">
    <property type="entry name" value="sensory_box"/>
    <property type="match status" value="2"/>
</dbReference>
<comment type="catalytic activity">
    <reaction evidence="1">
        <text>ATP + protein L-histidine = ADP + protein N-phospho-L-histidine.</text>
        <dbReference type="EC" id="2.7.13.3"/>
    </reaction>
</comment>
<dbReference type="Proteomes" id="UP000623967">
    <property type="component" value="Unassembled WGS sequence"/>
</dbReference>
<dbReference type="SUPFAM" id="SSF55785">
    <property type="entry name" value="PYP-like sensor domain (PAS domain)"/>
    <property type="match status" value="2"/>
</dbReference>
<dbReference type="InterPro" id="IPR004358">
    <property type="entry name" value="Sig_transdc_His_kin-like_C"/>
</dbReference>
<keyword evidence="6" id="KW-0418">Kinase</keyword>
<evidence type="ECO:0000259" key="11">
    <source>
        <dbReference type="PROSITE" id="PS50113"/>
    </source>
</evidence>
<evidence type="ECO:0000256" key="6">
    <source>
        <dbReference type="ARBA" id="ARBA00022777"/>
    </source>
</evidence>
<dbReference type="SUPFAM" id="SSF47384">
    <property type="entry name" value="Homodimeric domain of signal transducing histidine kinase"/>
    <property type="match status" value="1"/>
</dbReference>
<dbReference type="PROSITE" id="PS50109">
    <property type="entry name" value="HIS_KIN"/>
    <property type="match status" value="1"/>
</dbReference>
<dbReference type="SMART" id="SM00086">
    <property type="entry name" value="PAC"/>
    <property type="match status" value="2"/>
</dbReference>
<protein>
    <recommendedName>
        <fullName evidence="2">histidine kinase</fullName>
        <ecNumber evidence="2">2.7.13.3</ecNumber>
    </recommendedName>
</protein>
<dbReference type="InterPro" id="IPR005467">
    <property type="entry name" value="His_kinase_dom"/>
</dbReference>
<dbReference type="InterPro" id="IPR003661">
    <property type="entry name" value="HisK_dim/P_dom"/>
</dbReference>
<reference evidence="12 13" key="1">
    <citation type="submission" date="2021-01" db="EMBL/GenBank/DDBJ databases">
        <title>Genome public.</title>
        <authorList>
            <person name="Liu C."/>
            <person name="Sun Q."/>
        </authorList>
    </citation>
    <scope>NUCLEOTIDE SEQUENCE [LARGE SCALE GENOMIC DNA]</scope>
    <source>
        <strain evidence="12 13">YIM B02564</strain>
    </source>
</reference>
<dbReference type="PANTHER" id="PTHR43065:SF34">
    <property type="entry name" value="SPORULATION KINASE A"/>
    <property type="match status" value="1"/>
</dbReference>
<dbReference type="RefSeq" id="WP_202654059.1">
    <property type="nucleotide sequence ID" value="NZ_JAESWB010000168.1"/>
</dbReference>
<dbReference type="EMBL" id="JAESWB010000168">
    <property type="protein sequence ID" value="MBL4952824.1"/>
    <property type="molecule type" value="Genomic_DNA"/>
</dbReference>
<dbReference type="PROSITE" id="PS50112">
    <property type="entry name" value="PAS"/>
    <property type="match status" value="2"/>
</dbReference>
<dbReference type="PROSITE" id="PS50113">
    <property type="entry name" value="PAC"/>
    <property type="match status" value="1"/>
</dbReference>
<feature type="domain" description="Histidine kinase" evidence="9">
    <location>
        <begin position="282"/>
        <end position="486"/>
    </location>
</feature>
<evidence type="ECO:0000313" key="13">
    <source>
        <dbReference type="Proteomes" id="UP000623967"/>
    </source>
</evidence>
<evidence type="ECO:0000256" key="2">
    <source>
        <dbReference type="ARBA" id="ARBA00012438"/>
    </source>
</evidence>
<gene>
    <name evidence="12" type="ORF">JK635_11440</name>
</gene>
<dbReference type="PANTHER" id="PTHR43065">
    <property type="entry name" value="SENSOR HISTIDINE KINASE"/>
    <property type="match status" value="1"/>
</dbReference>
<name>A0ABS1TNC3_9BACI</name>
<evidence type="ECO:0000256" key="8">
    <source>
        <dbReference type="ARBA" id="ARBA00023012"/>
    </source>
</evidence>
<comment type="caution">
    <text evidence="12">The sequence shown here is derived from an EMBL/GenBank/DDBJ whole genome shotgun (WGS) entry which is preliminary data.</text>
</comment>
<evidence type="ECO:0000256" key="4">
    <source>
        <dbReference type="ARBA" id="ARBA00022679"/>
    </source>
</evidence>
<feature type="domain" description="PAC" evidence="11">
    <location>
        <begin position="90"/>
        <end position="141"/>
    </location>
</feature>
<evidence type="ECO:0000259" key="10">
    <source>
        <dbReference type="PROSITE" id="PS50112"/>
    </source>
</evidence>
<dbReference type="SUPFAM" id="SSF55874">
    <property type="entry name" value="ATPase domain of HSP90 chaperone/DNA topoisomerase II/histidine kinase"/>
    <property type="match status" value="1"/>
</dbReference>
<keyword evidence="4" id="KW-0808">Transferase</keyword>
<dbReference type="InterPro" id="IPR001610">
    <property type="entry name" value="PAC"/>
</dbReference>
<evidence type="ECO:0000256" key="5">
    <source>
        <dbReference type="ARBA" id="ARBA00022741"/>
    </source>
</evidence>
<proteinExistence type="predicted"/>
<dbReference type="InterPro" id="IPR035965">
    <property type="entry name" value="PAS-like_dom_sf"/>
</dbReference>
<dbReference type="CDD" id="cd00082">
    <property type="entry name" value="HisKA"/>
    <property type="match status" value="1"/>
</dbReference>
<feature type="domain" description="PAS" evidence="10">
    <location>
        <begin position="18"/>
        <end position="88"/>
    </location>
</feature>
<feature type="domain" description="PAS" evidence="10">
    <location>
        <begin position="146"/>
        <end position="216"/>
    </location>
</feature>
<dbReference type="InterPro" id="IPR000700">
    <property type="entry name" value="PAS-assoc_C"/>
</dbReference>
<accession>A0ABS1TNC3</accession>
<dbReference type="InterPro" id="IPR036097">
    <property type="entry name" value="HisK_dim/P_sf"/>
</dbReference>
<keyword evidence="7" id="KW-0067">ATP-binding</keyword>
<evidence type="ECO:0000313" key="12">
    <source>
        <dbReference type="EMBL" id="MBL4952824.1"/>
    </source>
</evidence>
<dbReference type="InterPro" id="IPR003594">
    <property type="entry name" value="HATPase_dom"/>
</dbReference>
<dbReference type="InterPro" id="IPR000014">
    <property type="entry name" value="PAS"/>
</dbReference>
<dbReference type="CDD" id="cd00130">
    <property type="entry name" value="PAS"/>
    <property type="match status" value="2"/>
</dbReference>
<dbReference type="Pfam" id="PF13426">
    <property type="entry name" value="PAS_9"/>
    <property type="match status" value="2"/>
</dbReference>
<evidence type="ECO:0000256" key="1">
    <source>
        <dbReference type="ARBA" id="ARBA00000085"/>
    </source>
</evidence>
<evidence type="ECO:0000259" key="9">
    <source>
        <dbReference type="PROSITE" id="PS50109"/>
    </source>
</evidence>
<dbReference type="InterPro" id="IPR036890">
    <property type="entry name" value="HATPase_C_sf"/>
</dbReference>
<dbReference type="Pfam" id="PF00512">
    <property type="entry name" value="HisKA"/>
    <property type="match status" value="1"/>
</dbReference>
<dbReference type="SMART" id="SM00387">
    <property type="entry name" value="HATPase_c"/>
    <property type="match status" value="1"/>
</dbReference>
<dbReference type="Gene3D" id="3.30.450.20">
    <property type="entry name" value="PAS domain"/>
    <property type="match status" value="2"/>
</dbReference>